<keyword evidence="2" id="KW-1185">Reference proteome</keyword>
<gene>
    <name evidence="1" type="ORF">Prum_099550</name>
</gene>
<protein>
    <submittedName>
        <fullName evidence="1">Uncharacterized protein</fullName>
    </submittedName>
</protein>
<organism evidence="1 2">
    <name type="scientific">Phytohabitans rumicis</name>
    <dbReference type="NCBI Taxonomy" id="1076125"/>
    <lineage>
        <taxon>Bacteria</taxon>
        <taxon>Bacillati</taxon>
        <taxon>Actinomycetota</taxon>
        <taxon>Actinomycetes</taxon>
        <taxon>Micromonosporales</taxon>
        <taxon>Micromonosporaceae</taxon>
    </lineage>
</organism>
<reference evidence="1 2" key="1">
    <citation type="submission" date="2020-03" db="EMBL/GenBank/DDBJ databases">
        <title>Whole genome shotgun sequence of Phytohabitans rumicis NBRC 108638.</title>
        <authorList>
            <person name="Komaki H."/>
            <person name="Tamura T."/>
        </authorList>
    </citation>
    <scope>NUCLEOTIDE SEQUENCE [LARGE SCALE GENOMIC DNA]</scope>
    <source>
        <strain evidence="1 2">NBRC 108638</strain>
    </source>
</reference>
<accession>A0A6V8LGE7</accession>
<dbReference type="Proteomes" id="UP000482960">
    <property type="component" value="Unassembled WGS sequence"/>
</dbReference>
<reference evidence="1 2" key="2">
    <citation type="submission" date="2020-03" db="EMBL/GenBank/DDBJ databases">
        <authorList>
            <person name="Ichikawa N."/>
            <person name="Kimura A."/>
            <person name="Kitahashi Y."/>
            <person name="Uohara A."/>
        </authorList>
    </citation>
    <scope>NUCLEOTIDE SEQUENCE [LARGE SCALE GENOMIC DNA]</scope>
    <source>
        <strain evidence="1 2">NBRC 108638</strain>
    </source>
</reference>
<comment type="caution">
    <text evidence="1">The sequence shown here is derived from an EMBL/GenBank/DDBJ whole genome shotgun (WGS) entry which is preliminary data.</text>
</comment>
<name>A0A6V8LGE7_9ACTN</name>
<sequence>MVVNTWFEAAGALHERFKTAPGSSTDEAEALAEAGDATAAVRSTAAAYVLTTRRKRIPTACAPRMR</sequence>
<dbReference type="EMBL" id="BLPG01000002">
    <property type="protein sequence ID" value="GFJ96313.1"/>
    <property type="molecule type" value="Genomic_DNA"/>
</dbReference>
<evidence type="ECO:0000313" key="1">
    <source>
        <dbReference type="EMBL" id="GFJ96313.1"/>
    </source>
</evidence>
<dbReference type="AlphaFoldDB" id="A0A6V8LGE7"/>
<proteinExistence type="predicted"/>
<evidence type="ECO:0000313" key="2">
    <source>
        <dbReference type="Proteomes" id="UP000482960"/>
    </source>
</evidence>